<evidence type="ECO:0000313" key="3">
    <source>
        <dbReference type="EMBL" id="GHF24388.1"/>
    </source>
</evidence>
<proteinExistence type="predicted"/>
<dbReference type="RefSeq" id="WP_190207364.1">
    <property type="nucleotide sequence ID" value="NZ_BNBI01000014.1"/>
</dbReference>
<gene>
    <name evidence="3" type="ORF">GCM10018772_57630</name>
</gene>
<dbReference type="Pfam" id="PF03756">
    <property type="entry name" value="AfsA"/>
    <property type="match status" value="2"/>
</dbReference>
<dbReference type="GO" id="GO:0016740">
    <property type="term" value="F:transferase activity"/>
    <property type="evidence" value="ECO:0007669"/>
    <property type="project" value="InterPro"/>
</dbReference>
<sequence length="324" mass="36111">MTRNARDHAMPQWASVPQQYVHKLNPAEVLLTAWRETGEQSLAVRGRWPRSHPFYLGGGDEIDPLLFTETVRQTLPLVSHALHDVPLGHHLLWESYDFALEPGAALPPGPDRDVMLHITCSDIRRRGTRATALTLHTRVTHDGTPLGTAVTRFHIQPPAVYRRLRGEYADLESARARALPAPAPLPHRLTGRTRPEDVVLSPAGGATDRWQLRVDLDHPVLFDHPVDHVPGILLLDAARQAARALRHPRPVRTTGMRTRFTRYVELDAPCWVQAEKLGPDRVCVVIRQHERTCFDAELTLASGPARDTAGRSSRPAADLTLTPA</sequence>
<dbReference type="EMBL" id="BNBI01000014">
    <property type="protein sequence ID" value="GHF24388.1"/>
    <property type="molecule type" value="Genomic_DNA"/>
</dbReference>
<organism evidence="3 4">
    <name type="scientific">Streptomyces fumanus</name>
    <dbReference type="NCBI Taxonomy" id="67302"/>
    <lineage>
        <taxon>Bacteria</taxon>
        <taxon>Bacillati</taxon>
        <taxon>Actinomycetota</taxon>
        <taxon>Actinomycetes</taxon>
        <taxon>Kitasatosporales</taxon>
        <taxon>Streptomycetaceae</taxon>
        <taxon>Streptomyces</taxon>
    </lineage>
</organism>
<dbReference type="InterPro" id="IPR047757">
    <property type="entry name" value="AfsA-like"/>
</dbReference>
<evidence type="ECO:0000256" key="1">
    <source>
        <dbReference type="SAM" id="MobiDB-lite"/>
    </source>
</evidence>
<reference evidence="3" key="1">
    <citation type="journal article" date="2014" name="Int. J. Syst. Evol. Microbiol.">
        <title>Complete genome sequence of Corynebacterium casei LMG S-19264T (=DSM 44701T), isolated from a smear-ripened cheese.</title>
        <authorList>
            <consortium name="US DOE Joint Genome Institute (JGI-PGF)"/>
            <person name="Walter F."/>
            <person name="Albersmeier A."/>
            <person name="Kalinowski J."/>
            <person name="Ruckert C."/>
        </authorList>
    </citation>
    <scope>NUCLEOTIDE SEQUENCE</scope>
    <source>
        <strain evidence="3">JCM 4477</strain>
    </source>
</reference>
<dbReference type="AlphaFoldDB" id="A0A919ASL6"/>
<feature type="domain" description="A-factor biosynthesis hotdog" evidence="2">
    <location>
        <begin position="191"/>
        <end position="299"/>
    </location>
</feature>
<evidence type="ECO:0000259" key="2">
    <source>
        <dbReference type="Pfam" id="PF03756"/>
    </source>
</evidence>
<dbReference type="Proteomes" id="UP000630718">
    <property type="component" value="Unassembled WGS sequence"/>
</dbReference>
<feature type="region of interest" description="Disordered" evidence="1">
    <location>
        <begin position="304"/>
        <end position="324"/>
    </location>
</feature>
<comment type="caution">
    <text evidence="3">The sequence shown here is derived from an EMBL/GenBank/DDBJ whole genome shotgun (WGS) entry which is preliminary data.</text>
</comment>
<evidence type="ECO:0000313" key="4">
    <source>
        <dbReference type="Proteomes" id="UP000630718"/>
    </source>
</evidence>
<name>A0A919ASL6_9ACTN</name>
<feature type="domain" description="A-factor biosynthesis hotdog" evidence="2">
    <location>
        <begin position="20"/>
        <end position="153"/>
    </location>
</feature>
<dbReference type="NCBIfam" id="NF041195">
    <property type="entry name" value="ScbA_BarX_GamBu"/>
    <property type="match status" value="1"/>
</dbReference>
<protein>
    <submittedName>
        <fullName evidence="3">Adhesin</fullName>
    </submittedName>
</protein>
<keyword evidence="4" id="KW-1185">Reference proteome</keyword>
<accession>A0A919ASL6</accession>
<reference evidence="3" key="2">
    <citation type="submission" date="2020-09" db="EMBL/GenBank/DDBJ databases">
        <authorList>
            <person name="Sun Q."/>
            <person name="Ohkuma M."/>
        </authorList>
    </citation>
    <scope>NUCLEOTIDE SEQUENCE</scope>
    <source>
        <strain evidence="3">JCM 4477</strain>
    </source>
</reference>
<dbReference type="InterPro" id="IPR005509">
    <property type="entry name" value="AfsA_hotdog_dom"/>
</dbReference>